<dbReference type="Pfam" id="PF13520">
    <property type="entry name" value="AA_permease_2"/>
    <property type="match status" value="1"/>
</dbReference>
<protein>
    <submittedName>
        <fullName evidence="6">APC family permease</fullName>
    </submittedName>
</protein>
<feature type="transmembrane region" description="Helical" evidence="5">
    <location>
        <begin position="283"/>
        <end position="304"/>
    </location>
</feature>
<proteinExistence type="predicted"/>
<dbReference type="PANTHER" id="PTHR11785:SF512">
    <property type="entry name" value="SOBREMESA, ISOFORM B"/>
    <property type="match status" value="1"/>
</dbReference>
<dbReference type="PIRSF" id="PIRSF006060">
    <property type="entry name" value="AA_transporter"/>
    <property type="match status" value="1"/>
</dbReference>
<feature type="transmembrane region" description="Helical" evidence="5">
    <location>
        <begin position="40"/>
        <end position="62"/>
    </location>
</feature>
<dbReference type="GO" id="GO:0016020">
    <property type="term" value="C:membrane"/>
    <property type="evidence" value="ECO:0007669"/>
    <property type="project" value="UniProtKB-SubCell"/>
</dbReference>
<feature type="transmembrane region" description="Helical" evidence="5">
    <location>
        <begin position="331"/>
        <end position="352"/>
    </location>
</feature>
<dbReference type="InterPro" id="IPR002293">
    <property type="entry name" value="AA/rel_permease1"/>
</dbReference>
<organism evidence="6 7">
    <name type="scientific">Irregularibacter muris</name>
    <dbReference type="NCBI Taxonomy" id="1796619"/>
    <lineage>
        <taxon>Bacteria</taxon>
        <taxon>Bacillati</taxon>
        <taxon>Bacillota</taxon>
        <taxon>Clostridia</taxon>
        <taxon>Eubacteriales</taxon>
        <taxon>Eubacteriaceae</taxon>
        <taxon>Irregularibacter</taxon>
    </lineage>
</organism>
<dbReference type="InterPro" id="IPR050598">
    <property type="entry name" value="AminoAcid_Transporter"/>
</dbReference>
<dbReference type="AlphaFoldDB" id="A0AAE3HCU5"/>
<dbReference type="RefSeq" id="WP_257528791.1">
    <property type="nucleotide sequence ID" value="NZ_JANKAS010000001.1"/>
</dbReference>
<evidence type="ECO:0000313" key="6">
    <source>
        <dbReference type="EMBL" id="MCR1897386.1"/>
    </source>
</evidence>
<dbReference type="Proteomes" id="UP001205748">
    <property type="component" value="Unassembled WGS sequence"/>
</dbReference>
<accession>A0AAE3HCU5</accession>
<evidence type="ECO:0000256" key="3">
    <source>
        <dbReference type="ARBA" id="ARBA00022989"/>
    </source>
</evidence>
<evidence type="ECO:0000256" key="4">
    <source>
        <dbReference type="ARBA" id="ARBA00023136"/>
    </source>
</evidence>
<evidence type="ECO:0000256" key="2">
    <source>
        <dbReference type="ARBA" id="ARBA00022692"/>
    </source>
</evidence>
<feature type="transmembrane region" description="Helical" evidence="5">
    <location>
        <begin position="364"/>
        <end position="383"/>
    </location>
</feature>
<keyword evidence="2 5" id="KW-0812">Transmembrane</keyword>
<feature type="transmembrane region" description="Helical" evidence="5">
    <location>
        <begin position="96"/>
        <end position="121"/>
    </location>
</feature>
<keyword evidence="3 5" id="KW-1133">Transmembrane helix</keyword>
<feature type="transmembrane region" description="Helical" evidence="5">
    <location>
        <begin position="127"/>
        <end position="147"/>
    </location>
</feature>
<dbReference type="GO" id="GO:0015179">
    <property type="term" value="F:L-amino acid transmembrane transporter activity"/>
    <property type="evidence" value="ECO:0007669"/>
    <property type="project" value="TreeGrafter"/>
</dbReference>
<feature type="transmembrane region" description="Helical" evidence="5">
    <location>
        <begin position="196"/>
        <end position="218"/>
    </location>
</feature>
<dbReference type="Gene3D" id="1.20.1740.10">
    <property type="entry name" value="Amino acid/polyamine transporter I"/>
    <property type="match status" value="1"/>
</dbReference>
<feature type="transmembrane region" description="Helical" evidence="5">
    <location>
        <begin position="230"/>
        <end position="249"/>
    </location>
</feature>
<sequence>MKNKRQHYGFITALTMIVGIVVGSGIFFKADDVLKYTGGSIKLGILVFCIGAFSIIFGSLTLTELSMRTQGSGGAVGYYEEFISPKIACGFGWFQVFAYYPTLIAVISWVAGLYTCLLFNLPSTLEMEIFIGLIYMVGIYGLNILSLRLGGYFQNLSTFIKLIPLLGIALIGMFWGSPHPVLPENVELLSKSDVSLGWLAALAPIAFSYDGWIITTSISNEVKNPKKNMTLALIFGPLIVLGVYLLYFIGLNNILGTEYIMSMGNSAVNTVGELLLGNQGSKMMLIFVIISVLGVVNGVTLGSIRMPKALADKKMIPYGEKIAKVHPKFELSLGSCFTSLGVSMIWLVIHYITQKSGIIRTSDVSEVAIVFGYVLYMMLYIKVLKMKKDKMITSYFKGIICPIFGLLGSLIILVGGIVSNPIYGTIFLLFCGIIFMTGCLYYDRSSLS</sequence>
<comment type="caution">
    <text evidence="6">The sequence shown here is derived from an EMBL/GenBank/DDBJ whole genome shotgun (WGS) entry which is preliminary data.</text>
</comment>
<dbReference type="PANTHER" id="PTHR11785">
    <property type="entry name" value="AMINO ACID TRANSPORTER"/>
    <property type="match status" value="1"/>
</dbReference>
<feature type="transmembrane region" description="Helical" evidence="5">
    <location>
        <begin position="7"/>
        <end position="28"/>
    </location>
</feature>
<reference evidence="6" key="1">
    <citation type="submission" date="2022-07" db="EMBL/GenBank/DDBJ databases">
        <title>Enhanced cultured diversity of the mouse gut microbiota enables custom-made synthetic communities.</title>
        <authorList>
            <person name="Afrizal A."/>
        </authorList>
    </citation>
    <scope>NUCLEOTIDE SEQUENCE</scope>
    <source>
        <strain evidence="6">DSM 28593</strain>
    </source>
</reference>
<evidence type="ECO:0000256" key="5">
    <source>
        <dbReference type="SAM" id="Phobius"/>
    </source>
</evidence>
<feature type="transmembrane region" description="Helical" evidence="5">
    <location>
        <begin position="422"/>
        <end position="442"/>
    </location>
</feature>
<evidence type="ECO:0000313" key="7">
    <source>
        <dbReference type="Proteomes" id="UP001205748"/>
    </source>
</evidence>
<dbReference type="EMBL" id="JANKAS010000001">
    <property type="protein sequence ID" value="MCR1897386.1"/>
    <property type="molecule type" value="Genomic_DNA"/>
</dbReference>
<gene>
    <name evidence="6" type="ORF">NSA47_00085</name>
</gene>
<keyword evidence="4 5" id="KW-0472">Membrane</keyword>
<feature type="transmembrane region" description="Helical" evidence="5">
    <location>
        <begin position="395"/>
        <end position="416"/>
    </location>
</feature>
<comment type="subcellular location">
    <subcellularLocation>
        <location evidence="1">Membrane</location>
        <topology evidence="1">Multi-pass membrane protein</topology>
    </subcellularLocation>
</comment>
<evidence type="ECO:0000256" key="1">
    <source>
        <dbReference type="ARBA" id="ARBA00004141"/>
    </source>
</evidence>
<name>A0AAE3HCU5_9FIRM</name>
<feature type="transmembrane region" description="Helical" evidence="5">
    <location>
        <begin position="159"/>
        <end position="176"/>
    </location>
</feature>
<keyword evidence="7" id="KW-1185">Reference proteome</keyword>